<dbReference type="Pfam" id="PF07589">
    <property type="entry name" value="PEP-CTERM"/>
    <property type="match status" value="1"/>
</dbReference>
<evidence type="ECO:0000313" key="5">
    <source>
        <dbReference type="Proteomes" id="UP000238634"/>
    </source>
</evidence>
<sequence>MNPKLATSLFITAAAITGAFSQIAPATALSSSSSVWDKPQPTIYGKSQTGFNDAPYQKFVQKEGVAIPNSGQFQLDSSKLGLKYDYNVSAFFINEGAGYRNQLAFTSAGKTKTEGLLFKDISCAGAGCMGAWGGNALKLGDGVKVGEIKGGSQLDFFLRADGLNRKAKASVFGTQTIQNADGLQHLVAYGFDKKYLLLGFEDLYGAKGATGGKNENSDRDFNDAVFLVDIGEKNLTALVKPVPEPSVTLSLVGLGAAGLLLRRRQSKAQ</sequence>
<reference evidence="4 5" key="1">
    <citation type="submission" date="2018-02" db="EMBL/GenBank/DDBJ databases">
        <authorList>
            <person name="Cohen D.B."/>
            <person name="Kent A.D."/>
        </authorList>
    </citation>
    <scope>NUCLEOTIDE SEQUENCE [LARGE SCALE GENOMIC DNA]</scope>
    <source>
        <strain evidence="4 5">ULC007</strain>
    </source>
</reference>
<dbReference type="InterPro" id="IPR013424">
    <property type="entry name" value="Ice-binding_C"/>
</dbReference>
<name>A0A2T1DCE4_9CYAN</name>
<feature type="domain" description="Ice-binding protein C-terminal" evidence="2">
    <location>
        <begin position="241"/>
        <end position="264"/>
    </location>
</feature>
<dbReference type="OrthoDB" id="507489at2"/>
<dbReference type="RefSeq" id="WP_073073434.1">
    <property type="nucleotide sequence ID" value="NZ_MPPI01000022.1"/>
</dbReference>
<feature type="chain" id="PRO_5015674596" evidence="1">
    <location>
        <begin position="27"/>
        <end position="269"/>
    </location>
</feature>
<evidence type="ECO:0000259" key="3">
    <source>
        <dbReference type="Pfam" id="PF13448"/>
    </source>
</evidence>
<accession>A0A2T1DCE4</accession>
<dbReference type="STRING" id="1920490.GCA_001895925_01143"/>
<proteinExistence type="predicted"/>
<evidence type="ECO:0000256" key="1">
    <source>
        <dbReference type="SAM" id="SignalP"/>
    </source>
</evidence>
<dbReference type="NCBIfam" id="TIGR02595">
    <property type="entry name" value="PEP_CTERM"/>
    <property type="match status" value="1"/>
</dbReference>
<organism evidence="4 5">
    <name type="scientific">Phormidesmis priestleyi ULC007</name>
    <dbReference type="NCBI Taxonomy" id="1920490"/>
    <lineage>
        <taxon>Bacteria</taxon>
        <taxon>Bacillati</taxon>
        <taxon>Cyanobacteriota</taxon>
        <taxon>Cyanophyceae</taxon>
        <taxon>Leptolyngbyales</taxon>
        <taxon>Leptolyngbyaceae</taxon>
        <taxon>Phormidesmis</taxon>
    </lineage>
</organism>
<comment type="caution">
    <text evidence="4">The sequence shown here is derived from an EMBL/GenBank/DDBJ whole genome shotgun (WGS) entry which is preliminary data.</text>
</comment>
<evidence type="ECO:0000259" key="2">
    <source>
        <dbReference type="Pfam" id="PF07589"/>
    </source>
</evidence>
<dbReference type="Pfam" id="PF13448">
    <property type="entry name" value="DUF4114"/>
    <property type="match status" value="1"/>
</dbReference>
<keyword evidence="5" id="KW-1185">Reference proteome</keyword>
<dbReference type="Proteomes" id="UP000238634">
    <property type="component" value="Unassembled WGS sequence"/>
</dbReference>
<dbReference type="EMBL" id="PVWG01000020">
    <property type="protein sequence ID" value="PSB18136.1"/>
    <property type="molecule type" value="Genomic_DNA"/>
</dbReference>
<feature type="signal peptide" evidence="1">
    <location>
        <begin position="1"/>
        <end position="26"/>
    </location>
</feature>
<protein>
    <submittedName>
        <fullName evidence="4">PEP-CTERM sorting domain-containing protein</fullName>
    </submittedName>
</protein>
<dbReference type="AlphaFoldDB" id="A0A2T1DCE4"/>
<feature type="domain" description="DUF4114" evidence="3">
    <location>
        <begin position="149"/>
        <end position="229"/>
    </location>
</feature>
<reference evidence="4 5" key="2">
    <citation type="submission" date="2018-03" db="EMBL/GenBank/DDBJ databases">
        <title>The ancient ancestry and fast evolution of plastids.</title>
        <authorList>
            <person name="Moore K.R."/>
            <person name="Magnabosco C."/>
            <person name="Momper L."/>
            <person name="Gold D.A."/>
            <person name="Bosak T."/>
            <person name="Fournier G.P."/>
        </authorList>
    </citation>
    <scope>NUCLEOTIDE SEQUENCE [LARGE SCALE GENOMIC DNA]</scope>
    <source>
        <strain evidence="4 5">ULC007</strain>
    </source>
</reference>
<evidence type="ECO:0000313" key="4">
    <source>
        <dbReference type="EMBL" id="PSB18136.1"/>
    </source>
</evidence>
<keyword evidence="1" id="KW-0732">Signal</keyword>
<gene>
    <name evidence="4" type="ORF">C7B65_16620</name>
</gene>
<dbReference type="InterPro" id="IPR025193">
    <property type="entry name" value="DUF4114"/>
</dbReference>